<name>A0A8X6YU68_9ARAC</name>
<reference evidence="1" key="1">
    <citation type="submission" date="2020-08" db="EMBL/GenBank/DDBJ databases">
        <title>Multicomponent nature underlies the extraordinary mechanical properties of spider dragline silk.</title>
        <authorList>
            <person name="Kono N."/>
            <person name="Nakamura H."/>
            <person name="Mori M."/>
            <person name="Yoshida Y."/>
            <person name="Ohtoshi R."/>
            <person name="Malay A.D."/>
            <person name="Moran D.A.P."/>
            <person name="Tomita M."/>
            <person name="Numata K."/>
            <person name="Arakawa K."/>
        </authorList>
    </citation>
    <scope>NUCLEOTIDE SEQUENCE</scope>
</reference>
<evidence type="ECO:0000313" key="1">
    <source>
        <dbReference type="EMBL" id="GFY77190.1"/>
    </source>
</evidence>
<accession>A0A8X6YU68</accession>
<dbReference type="EMBL" id="BMAV01022352">
    <property type="protein sequence ID" value="GFY77190.1"/>
    <property type="molecule type" value="Genomic_DNA"/>
</dbReference>
<protein>
    <submittedName>
        <fullName evidence="1">Uncharacterized protein</fullName>
    </submittedName>
</protein>
<gene>
    <name evidence="1" type="ORF">TNIN_235241</name>
</gene>
<dbReference type="AlphaFoldDB" id="A0A8X6YU68"/>
<proteinExistence type="predicted"/>
<keyword evidence="2" id="KW-1185">Reference proteome</keyword>
<evidence type="ECO:0000313" key="2">
    <source>
        <dbReference type="Proteomes" id="UP000886998"/>
    </source>
</evidence>
<organism evidence="1 2">
    <name type="scientific">Trichonephila inaurata madagascariensis</name>
    <dbReference type="NCBI Taxonomy" id="2747483"/>
    <lineage>
        <taxon>Eukaryota</taxon>
        <taxon>Metazoa</taxon>
        <taxon>Ecdysozoa</taxon>
        <taxon>Arthropoda</taxon>
        <taxon>Chelicerata</taxon>
        <taxon>Arachnida</taxon>
        <taxon>Araneae</taxon>
        <taxon>Araneomorphae</taxon>
        <taxon>Entelegynae</taxon>
        <taxon>Araneoidea</taxon>
        <taxon>Nephilidae</taxon>
        <taxon>Trichonephila</taxon>
        <taxon>Trichonephila inaurata</taxon>
    </lineage>
</organism>
<comment type="caution">
    <text evidence="1">The sequence shown here is derived from an EMBL/GenBank/DDBJ whole genome shotgun (WGS) entry which is preliminary data.</text>
</comment>
<dbReference type="Proteomes" id="UP000886998">
    <property type="component" value="Unassembled WGS sequence"/>
</dbReference>
<sequence>MSRWTSRTLQAEKKTRSAFWGATARVLVHAESWQQHPAAAARRWVFVTFLPPRHYVHSPPESKVSLCTPVTGRVSGHVEIWQRQHTDRSRRWAFATISDELHLYLIARIFDG</sequence>